<dbReference type="EMBL" id="JACEEZ010017517">
    <property type="protein sequence ID" value="KAG0717455.1"/>
    <property type="molecule type" value="Genomic_DNA"/>
</dbReference>
<comment type="caution">
    <text evidence="1">The sequence shown here is derived from an EMBL/GenBank/DDBJ whole genome shotgun (WGS) entry which is preliminary data.</text>
</comment>
<evidence type="ECO:0000313" key="2">
    <source>
        <dbReference type="Proteomes" id="UP000770661"/>
    </source>
</evidence>
<accession>A0A8J4Y9S5</accession>
<protein>
    <submittedName>
        <fullName evidence="1">Uncharacterized protein</fullName>
    </submittedName>
</protein>
<keyword evidence="2" id="KW-1185">Reference proteome</keyword>
<organism evidence="1 2">
    <name type="scientific">Chionoecetes opilio</name>
    <name type="common">Atlantic snow crab</name>
    <name type="synonym">Cancer opilio</name>
    <dbReference type="NCBI Taxonomy" id="41210"/>
    <lineage>
        <taxon>Eukaryota</taxon>
        <taxon>Metazoa</taxon>
        <taxon>Ecdysozoa</taxon>
        <taxon>Arthropoda</taxon>
        <taxon>Crustacea</taxon>
        <taxon>Multicrustacea</taxon>
        <taxon>Malacostraca</taxon>
        <taxon>Eumalacostraca</taxon>
        <taxon>Eucarida</taxon>
        <taxon>Decapoda</taxon>
        <taxon>Pleocyemata</taxon>
        <taxon>Brachyura</taxon>
        <taxon>Eubrachyura</taxon>
        <taxon>Majoidea</taxon>
        <taxon>Majidae</taxon>
        <taxon>Chionoecetes</taxon>
    </lineage>
</organism>
<sequence length="142" mass="15958">MVKISSFSSWCPSRWNSISFLPGQFTRPNGVKIPTPLRFWMFRGQFRLTKKGSVAPRLCLRRPSLRKGPIEASFSVQAPRLDLEPSRPSAPTTKMTLNQTSRCRNCQPSVVLSEELLGFPFFAPRSCETQKRPGYGAHDGGI</sequence>
<proteinExistence type="predicted"/>
<name>A0A8J4Y9S5_CHIOP</name>
<dbReference type="AlphaFoldDB" id="A0A8J4Y9S5"/>
<dbReference type="Proteomes" id="UP000770661">
    <property type="component" value="Unassembled WGS sequence"/>
</dbReference>
<reference evidence="1" key="1">
    <citation type="submission" date="2020-07" db="EMBL/GenBank/DDBJ databases">
        <title>The High-quality genome of the commercially important snow crab, Chionoecetes opilio.</title>
        <authorList>
            <person name="Jeong J.-H."/>
            <person name="Ryu S."/>
        </authorList>
    </citation>
    <scope>NUCLEOTIDE SEQUENCE</scope>
    <source>
        <strain evidence="1">MADBK_172401_WGS</strain>
        <tissue evidence="1">Digestive gland</tissue>
    </source>
</reference>
<evidence type="ECO:0000313" key="1">
    <source>
        <dbReference type="EMBL" id="KAG0717455.1"/>
    </source>
</evidence>
<gene>
    <name evidence="1" type="ORF">GWK47_054385</name>
</gene>